<feature type="transmembrane region" description="Helical" evidence="1">
    <location>
        <begin position="7"/>
        <end position="30"/>
    </location>
</feature>
<dbReference type="Proteomes" id="UP000063964">
    <property type="component" value="Chromosome"/>
</dbReference>
<evidence type="ECO:0000256" key="1">
    <source>
        <dbReference type="SAM" id="Phobius"/>
    </source>
</evidence>
<reference evidence="3" key="1">
    <citation type="submission" date="2016-02" db="EMBL/GenBank/DDBJ databases">
        <authorList>
            <person name="Holder M.E."/>
            <person name="Ajami N.J."/>
            <person name="Petrosino J.F."/>
        </authorList>
    </citation>
    <scope>NUCLEOTIDE SEQUENCE [LARGE SCALE GENOMIC DNA]</scope>
    <source>
        <strain evidence="3">DSM 12838</strain>
    </source>
</reference>
<name>A0A120KNU3_9BACT</name>
<feature type="transmembrane region" description="Helical" evidence="1">
    <location>
        <begin position="36"/>
        <end position="59"/>
    </location>
</feature>
<evidence type="ECO:0000313" key="2">
    <source>
        <dbReference type="EMBL" id="AMD92704.1"/>
    </source>
</evidence>
<proteinExistence type="predicted"/>
<protein>
    <submittedName>
        <fullName evidence="2">Uncharacterized protein</fullName>
    </submittedName>
</protein>
<keyword evidence="1" id="KW-0472">Membrane</keyword>
<keyword evidence="1" id="KW-1133">Transmembrane helix</keyword>
<dbReference type="STRING" id="888061.AXF15_06025"/>
<keyword evidence="1" id="KW-0812">Transmembrane</keyword>
<dbReference type="RefSeq" id="WP_066604699.1">
    <property type="nucleotide sequence ID" value="NZ_CP014230.1"/>
</dbReference>
<organism evidence="2 3">
    <name type="scientific">Desulfomicrobium orale DSM 12838</name>
    <dbReference type="NCBI Taxonomy" id="888061"/>
    <lineage>
        <taxon>Bacteria</taxon>
        <taxon>Pseudomonadati</taxon>
        <taxon>Thermodesulfobacteriota</taxon>
        <taxon>Desulfovibrionia</taxon>
        <taxon>Desulfovibrionales</taxon>
        <taxon>Desulfomicrobiaceae</taxon>
        <taxon>Desulfomicrobium</taxon>
    </lineage>
</organism>
<dbReference type="KEGG" id="doa:AXF15_06025"/>
<dbReference type="AlphaFoldDB" id="A0A120KNU3"/>
<evidence type="ECO:0000313" key="3">
    <source>
        <dbReference type="Proteomes" id="UP000063964"/>
    </source>
</evidence>
<gene>
    <name evidence="2" type="ORF">AXF15_06025</name>
</gene>
<accession>A0A120KNU3</accession>
<sequence length="310" mass="35254">MKTFLPHIALTVIIGIFAGFSFAAVNSFVLSEIDSFTLFSLVTGSGASLAACFAAMATFRTANEMKKQREMMSRPEIIPFSSINFKTGYMKNSAEKKSMENIIINIEWLELPSYSEGEPYKMKQAKKIDIPIVNIGSSAAKNVEIRWEFEIEKVIEEANQLASEVYNTEYRYFELDDNWLKMNIKKENTPFFIEKYVKKHGKTKKINYILPVSIDPIPITMKIPSVYCKLVNAILFFSFKKDPKIEPELPKITLSIKYTDIGGGKHEAKYVYSTSISGFPGITGYDEDWFAEEWLDVYGVLQCAPVYSQA</sequence>
<dbReference type="OrthoDB" id="7058863at2"/>
<keyword evidence="3" id="KW-1185">Reference proteome</keyword>
<dbReference type="EMBL" id="CP014230">
    <property type="protein sequence ID" value="AMD92704.1"/>
    <property type="molecule type" value="Genomic_DNA"/>
</dbReference>